<dbReference type="RefSeq" id="XP_040677250.1">
    <property type="nucleotide sequence ID" value="XM_040824830.1"/>
</dbReference>
<dbReference type="EMBL" id="AZHE01000017">
    <property type="protein sequence ID" value="KHN96184.1"/>
    <property type="molecule type" value="Genomic_DNA"/>
</dbReference>
<feature type="region of interest" description="Disordered" evidence="1">
    <location>
        <begin position="88"/>
        <end position="147"/>
    </location>
</feature>
<sequence>MDAEAVREKALKDSNTSLPDSVQVRMMREAQSRIDAAEASLKAVKRRCKLISEFMGATSKYYKIKENIRIQGVRLQWIREQMPPLEAELKEAQVSEGSSSARTNKRTLGDDGGDGGDDKAQERSAKKKKRHHQAGSPSRDSSSLTQA</sequence>
<dbReference type="HOGENOM" id="CLU_1768527_0_0_1"/>
<evidence type="ECO:0000256" key="1">
    <source>
        <dbReference type="SAM" id="MobiDB-lite"/>
    </source>
</evidence>
<accession>A0A0B2WRE7</accession>
<dbReference type="AlphaFoldDB" id="A0A0B2WRE7"/>
<name>A0A0B2WRE7_METAS</name>
<evidence type="ECO:0000313" key="2">
    <source>
        <dbReference type="EMBL" id="KHN96184.1"/>
    </source>
</evidence>
<evidence type="ECO:0000313" key="3">
    <source>
        <dbReference type="Proteomes" id="UP000030816"/>
    </source>
</evidence>
<comment type="caution">
    <text evidence="2">The sequence shown here is derived from an EMBL/GenBank/DDBJ whole genome shotgun (WGS) entry which is preliminary data.</text>
</comment>
<protein>
    <submittedName>
        <fullName evidence="2">Uncharacterized protein</fullName>
    </submittedName>
</protein>
<dbReference type="Proteomes" id="UP000030816">
    <property type="component" value="Unassembled WGS sequence"/>
</dbReference>
<organism evidence="2 3">
    <name type="scientific">Metarhizium album (strain ARSEF 1941)</name>
    <dbReference type="NCBI Taxonomy" id="1081103"/>
    <lineage>
        <taxon>Eukaryota</taxon>
        <taxon>Fungi</taxon>
        <taxon>Dikarya</taxon>
        <taxon>Ascomycota</taxon>
        <taxon>Pezizomycotina</taxon>
        <taxon>Sordariomycetes</taxon>
        <taxon>Hypocreomycetidae</taxon>
        <taxon>Hypocreales</taxon>
        <taxon>Clavicipitaceae</taxon>
        <taxon>Metarhizium</taxon>
    </lineage>
</organism>
<dbReference type="OrthoDB" id="5236268at2759"/>
<dbReference type="GeneID" id="63740487"/>
<feature type="compositionally biased region" description="Polar residues" evidence="1">
    <location>
        <begin position="135"/>
        <end position="147"/>
    </location>
</feature>
<proteinExistence type="predicted"/>
<gene>
    <name evidence="2" type="ORF">MAM_06032</name>
</gene>
<keyword evidence="3" id="KW-1185">Reference proteome</keyword>
<reference evidence="2 3" key="1">
    <citation type="journal article" date="2014" name="Proc. Natl. Acad. Sci. U.S.A.">
        <title>Trajectory and genomic determinants of fungal-pathogen speciation and host adaptation.</title>
        <authorList>
            <person name="Hu X."/>
            <person name="Xiao G."/>
            <person name="Zheng P."/>
            <person name="Shang Y."/>
            <person name="Su Y."/>
            <person name="Zhang X."/>
            <person name="Liu X."/>
            <person name="Zhan S."/>
            <person name="St Leger R.J."/>
            <person name="Wang C."/>
        </authorList>
    </citation>
    <scope>NUCLEOTIDE SEQUENCE [LARGE SCALE GENOMIC DNA]</scope>
    <source>
        <strain evidence="2 3">ARSEF 1941</strain>
    </source>
</reference>